<reference evidence="3" key="1">
    <citation type="journal article" date="2022" name="Front. Microbiol.">
        <title>New perspectives on an old grouping: The genomic and phenotypic variability of Oxalobacter formigenes and the implications for calcium oxalate stone prevention.</title>
        <authorList>
            <person name="Chmiel J.A."/>
            <person name="Carr C."/>
            <person name="Stuivenberg G.A."/>
            <person name="Venema R."/>
            <person name="Chanyi R.M."/>
            <person name="Al K.F."/>
            <person name="Giguere D."/>
            <person name="Say H."/>
            <person name="Akouris P.P."/>
            <person name="Dominguez Romero S.A."/>
            <person name="Kwong A."/>
            <person name="Tai V."/>
            <person name="Koval S.F."/>
            <person name="Razvi H."/>
            <person name="Bjazevic J."/>
            <person name="Burton J.P."/>
        </authorList>
    </citation>
    <scope>NUCLEOTIDE SEQUENCE</scope>
    <source>
        <strain evidence="3">HOxNP-1</strain>
    </source>
</reference>
<dbReference type="EMBL" id="CP098248">
    <property type="protein sequence ID" value="WAV97191.1"/>
    <property type="molecule type" value="Genomic_DNA"/>
</dbReference>
<dbReference type="NCBIfam" id="NF041023">
    <property type="entry name" value="PP0621_fam"/>
    <property type="match status" value="1"/>
</dbReference>
<dbReference type="InterPro" id="IPR049708">
    <property type="entry name" value="PP0621-like"/>
</dbReference>
<dbReference type="AlphaFoldDB" id="A0A9E9NV91"/>
<dbReference type="RefSeq" id="WP_269264660.1">
    <property type="nucleotide sequence ID" value="NZ_CP098248.1"/>
</dbReference>
<reference evidence="2" key="2">
    <citation type="journal article" date="2022" name="Front. Microbiol.">
        <title>New perspectives on an old grouping: The genomic and phenotypic variability of Oxalobacter formigenes and the implications for calcium oxalate stone prevention.</title>
        <authorList>
            <person name="Chmiel J.A."/>
            <person name="Carr C."/>
            <person name="Stuivenberg G.A."/>
            <person name="Venema R."/>
            <person name="Chanyi R.M."/>
            <person name="Al K.F."/>
            <person name="Giguere D."/>
            <person name="Say H."/>
            <person name="Akouris P.P."/>
            <person name="Dominguez Romero S.A."/>
            <person name="Kwong A."/>
            <person name="Tai V."/>
            <person name="Koval S.F."/>
            <person name="Razvi H."/>
            <person name="Bjazevic J."/>
            <person name="Burton J.P."/>
        </authorList>
    </citation>
    <scope>NUCLEOTIDE SEQUENCE</scope>
    <source>
        <strain evidence="2">OxK</strain>
    </source>
</reference>
<feature type="region of interest" description="Disordered" evidence="1">
    <location>
        <begin position="34"/>
        <end position="58"/>
    </location>
</feature>
<gene>
    <name evidence="3" type="ORF">NB645_00035</name>
    <name evidence="2" type="ORF">NB646_01220</name>
</gene>
<dbReference type="EMBL" id="CP098251">
    <property type="protein sequence ID" value="WAV91416.1"/>
    <property type="molecule type" value="Genomic_DNA"/>
</dbReference>
<evidence type="ECO:0000313" key="2">
    <source>
        <dbReference type="EMBL" id="WAV91416.1"/>
    </source>
</evidence>
<proteinExistence type="predicted"/>
<feature type="compositionally biased region" description="Polar residues" evidence="1">
    <location>
        <begin position="34"/>
        <end position="57"/>
    </location>
</feature>
<evidence type="ECO:0000313" key="3">
    <source>
        <dbReference type="EMBL" id="WAV97191.1"/>
    </source>
</evidence>
<sequence length="104" mass="11817">MAWMWLLVLVLVIVAVVVKIRQSLRVFIIRQNPFGRTQDNHPSNNSPRQPLSSSGKYSSGEVEKMVSCEFCEVYVPVSEAVERSGKIFCSHEHSVAYFARKRSS</sequence>
<evidence type="ECO:0000313" key="4">
    <source>
        <dbReference type="Proteomes" id="UP001164794"/>
    </source>
</evidence>
<accession>A0A9E9NV91</accession>
<organism evidence="2">
    <name type="scientific">Oxalobacter aliiformigenes</name>
    <dbReference type="NCBI Taxonomy" id="2946593"/>
    <lineage>
        <taxon>Bacteria</taxon>
        <taxon>Pseudomonadati</taxon>
        <taxon>Pseudomonadota</taxon>
        <taxon>Betaproteobacteria</taxon>
        <taxon>Burkholderiales</taxon>
        <taxon>Oxalobacteraceae</taxon>
        <taxon>Oxalobacter</taxon>
    </lineage>
</organism>
<evidence type="ECO:0000256" key="1">
    <source>
        <dbReference type="SAM" id="MobiDB-lite"/>
    </source>
</evidence>
<protein>
    <submittedName>
        <fullName evidence="2">Uncharacterized protein</fullName>
    </submittedName>
</protein>
<dbReference type="Proteomes" id="UP001164819">
    <property type="component" value="Chromosome"/>
</dbReference>
<name>A0A9E9NV91_9BURK</name>
<keyword evidence="4" id="KW-1185">Reference proteome</keyword>
<dbReference type="Proteomes" id="UP001164794">
    <property type="component" value="Chromosome"/>
</dbReference>